<evidence type="ECO:0000313" key="2">
    <source>
        <dbReference type="EMBL" id="CAF0898249.1"/>
    </source>
</evidence>
<evidence type="ECO:0000313" key="5">
    <source>
        <dbReference type="EMBL" id="CAF3850986.1"/>
    </source>
</evidence>
<organism evidence="3 6">
    <name type="scientific">Didymodactylos carnosus</name>
    <dbReference type="NCBI Taxonomy" id="1234261"/>
    <lineage>
        <taxon>Eukaryota</taxon>
        <taxon>Metazoa</taxon>
        <taxon>Spiralia</taxon>
        <taxon>Gnathifera</taxon>
        <taxon>Rotifera</taxon>
        <taxon>Eurotatoria</taxon>
        <taxon>Bdelloidea</taxon>
        <taxon>Philodinida</taxon>
        <taxon>Philodinidae</taxon>
        <taxon>Didymodactylos</taxon>
    </lineage>
</organism>
<protein>
    <submittedName>
        <fullName evidence="3">Uncharacterized protein</fullName>
    </submittedName>
</protein>
<dbReference type="EMBL" id="CAJNOQ010005080">
    <property type="protein sequence ID" value="CAF1085396.1"/>
    <property type="molecule type" value="Genomic_DNA"/>
</dbReference>
<accession>A0A814N047</accession>
<sequence>MATTLERLSAAVVRNACVGIPTSIIITDVNGYSKAFEDEEEEHALWWSEEFLNELHDEFLLGSNDSFINSTSDEVQKEENIYTLQFETEKHLLKEILEEEEGEEEEENIYTLQSETEKHSLKEILEEEEQEEDADIEQLHRVLAKEFDRIDAFSRSHSKIPCLDDDDVTLQTASVVEVDIPSAIITSDVLNETLLSSSSSKKENISLCLKTDMLRLRIRHVGGIIIAKLRSFKLGTSEKQKCIVKKSSI</sequence>
<dbReference type="AlphaFoldDB" id="A0A814N047"/>
<evidence type="ECO:0000313" key="3">
    <source>
        <dbReference type="EMBL" id="CAF1085396.1"/>
    </source>
</evidence>
<name>A0A814N047_9BILA</name>
<dbReference type="EMBL" id="CAJOBA010003362">
    <property type="protein sequence ID" value="CAF3679430.1"/>
    <property type="molecule type" value="Genomic_DNA"/>
</dbReference>
<reference evidence="3" key="1">
    <citation type="submission" date="2021-02" db="EMBL/GenBank/DDBJ databases">
        <authorList>
            <person name="Nowell W R."/>
        </authorList>
    </citation>
    <scope>NUCLEOTIDE SEQUENCE</scope>
</reference>
<dbReference type="EMBL" id="CAJNOK010003361">
    <property type="protein sequence ID" value="CAF0898249.1"/>
    <property type="molecule type" value="Genomic_DNA"/>
</dbReference>
<keyword evidence="1" id="KW-0175">Coiled coil</keyword>
<dbReference type="EMBL" id="CAJOBC010005080">
    <property type="protein sequence ID" value="CAF3850986.1"/>
    <property type="molecule type" value="Genomic_DNA"/>
</dbReference>
<gene>
    <name evidence="3" type="ORF">GPM918_LOCUS17980</name>
    <name evidence="2" type="ORF">OVA965_LOCUS9486</name>
    <name evidence="5" type="ORF">SRO942_LOCUS17977</name>
    <name evidence="4" type="ORF">TMI583_LOCUS9482</name>
</gene>
<evidence type="ECO:0000256" key="1">
    <source>
        <dbReference type="SAM" id="Coils"/>
    </source>
</evidence>
<comment type="caution">
    <text evidence="3">The sequence shown here is derived from an EMBL/GenBank/DDBJ whole genome shotgun (WGS) entry which is preliminary data.</text>
</comment>
<evidence type="ECO:0000313" key="4">
    <source>
        <dbReference type="EMBL" id="CAF3679430.1"/>
    </source>
</evidence>
<feature type="coiled-coil region" evidence="1">
    <location>
        <begin position="111"/>
        <end position="142"/>
    </location>
</feature>
<proteinExistence type="predicted"/>
<dbReference type="Proteomes" id="UP000681722">
    <property type="component" value="Unassembled WGS sequence"/>
</dbReference>
<dbReference type="Proteomes" id="UP000663829">
    <property type="component" value="Unassembled WGS sequence"/>
</dbReference>
<evidence type="ECO:0000313" key="6">
    <source>
        <dbReference type="Proteomes" id="UP000663829"/>
    </source>
</evidence>
<dbReference type="Proteomes" id="UP000677228">
    <property type="component" value="Unassembled WGS sequence"/>
</dbReference>
<keyword evidence="6" id="KW-1185">Reference proteome</keyword>
<dbReference type="Proteomes" id="UP000682733">
    <property type="component" value="Unassembled WGS sequence"/>
</dbReference>